<accession>A0A1L8R9F2</accession>
<dbReference type="PANTHER" id="PTHR48081">
    <property type="entry name" value="AB HYDROLASE SUPERFAMILY PROTEIN C4A8.06C"/>
    <property type="match status" value="1"/>
</dbReference>
<dbReference type="SUPFAM" id="SSF53474">
    <property type="entry name" value="alpha/beta-Hydrolases"/>
    <property type="match status" value="1"/>
</dbReference>
<gene>
    <name evidence="3" type="ORF">RU96_GL001142</name>
</gene>
<evidence type="ECO:0000256" key="1">
    <source>
        <dbReference type="ARBA" id="ARBA00022801"/>
    </source>
</evidence>
<dbReference type="STRING" id="317010.RU96_GL001142"/>
<dbReference type="InterPro" id="IPR049492">
    <property type="entry name" value="BD-FAE-like_dom"/>
</dbReference>
<feature type="domain" description="BD-FAE-like" evidence="2">
    <location>
        <begin position="20"/>
        <end position="222"/>
    </location>
</feature>
<evidence type="ECO:0000259" key="2">
    <source>
        <dbReference type="Pfam" id="PF20434"/>
    </source>
</evidence>
<protein>
    <recommendedName>
        <fullName evidence="2">BD-FAE-like domain-containing protein</fullName>
    </recommendedName>
</protein>
<evidence type="ECO:0000313" key="3">
    <source>
        <dbReference type="EMBL" id="OJG16400.1"/>
    </source>
</evidence>
<dbReference type="Proteomes" id="UP000182835">
    <property type="component" value="Unassembled WGS sequence"/>
</dbReference>
<dbReference type="Pfam" id="PF20434">
    <property type="entry name" value="BD-FAE"/>
    <property type="match status" value="1"/>
</dbReference>
<reference evidence="3 4" key="1">
    <citation type="submission" date="2014-12" db="EMBL/GenBank/DDBJ databases">
        <title>Draft genome sequences of 29 type strains of Enterococci.</title>
        <authorList>
            <person name="Zhong Z."/>
            <person name="Sun Z."/>
            <person name="Liu W."/>
            <person name="Zhang W."/>
            <person name="Zhang H."/>
        </authorList>
    </citation>
    <scope>NUCLEOTIDE SEQUENCE [LARGE SCALE GENOMIC DNA]</scope>
    <source>
        <strain evidence="3 4">DSM 21207</strain>
    </source>
</reference>
<proteinExistence type="predicted"/>
<name>A0A1L8R9F2_9ENTE</name>
<dbReference type="Gene3D" id="3.40.50.1820">
    <property type="entry name" value="alpha/beta hydrolase"/>
    <property type="match status" value="1"/>
</dbReference>
<dbReference type="InterPro" id="IPR050300">
    <property type="entry name" value="GDXG_lipolytic_enzyme"/>
</dbReference>
<dbReference type="GO" id="GO:0016787">
    <property type="term" value="F:hydrolase activity"/>
    <property type="evidence" value="ECO:0007669"/>
    <property type="project" value="UniProtKB-KW"/>
</dbReference>
<comment type="caution">
    <text evidence="3">The sequence shown here is derived from an EMBL/GenBank/DDBJ whole genome shotgun (WGS) entry which is preliminary data.</text>
</comment>
<dbReference type="InterPro" id="IPR029058">
    <property type="entry name" value="AB_hydrolase_fold"/>
</dbReference>
<dbReference type="AlphaFoldDB" id="A0A1L8R9F2"/>
<organism evidence="3 4">
    <name type="scientific">Enterococcus canintestini</name>
    <dbReference type="NCBI Taxonomy" id="317010"/>
    <lineage>
        <taxon>Bacteria</taxon>
        <taxon>Bacillati</taxon>
        <taxon>Bacillota</taxon>
        <taxon>Bacilli</taxon>
        <taxon>Lactobacillales</taxon>
        <taxon>Enterococcaceae</taxon>
        <taxon>Enterococcus</taxon>
    </lineage>
</organism>
<evidence type="ECO:0000313" key="4">
    <source>
        <dbReference type="Proteomes" id="UP000182835"/>
    </source>
</evidence>
<sequence>MITMKITQDIVYDSGNDLKLDTYAPDTKPKATLLLIHGGGWFRGDKEKESFLAEKFVNEGFFVVAPNYRLAPADLYPSALTDVFNAYAWTKKNTLAANMPIFALGASAGGNLAVELALQKGIPTASWSGIIDMYDWVTQHPEVKAVMNKEQHFDAHESREIDQDGNNDQFYKWFILNYVRNDLNLLKSATPLTRVSSKSGPVFLANSLHELVPISGVLKLQQALADVDVPSDVKLIAGTVHGEGYWELALPQTLSFFSSYLAN</sequence>
<keyword evidence="1" id="KW-0378">Hydrolase</keyword>
<dbReference type="EMBL" id="JXKG01000002">
    <property type="protein sequence ID" value="OJG16400.1"/>
    <property type="molecule type" value="Genomic_DNA"/>
</dbReference>